<dbReference type="Proteomes" id="UP000007015">
    <property type="component" value="Chromosome 1"/>
</dbReference>
<dbReference type="InterPro" id="IPR014898">
    <property type="entry name" value="Znf_C2H2_LYAR"/>
</dbReference>
<dbReference type="SUPFAM" id="SSF57667">
    <property type="entry name" value="beta-beta-alpha zinc fingers"/>
    <property type="match status" value="1"/>
</dbReference>
<dbReference type="Pfam" id="PF23622">
    <property type="entry name" value="LRR_At1g61320_AtMIF1"/>
    <property type="match status" value="1"/>
</dbReference>
<dbReference type="HOGENOM" id="CLU_076742_0_0_1"/>
<name>A2WRU0_ORYSI</name>
<reference evidence="4 5" key="1">
    <citation type="journal article" date="2005" name="PLoS Biol.">
        <title>The genomes of Oryza sativa: a history of duplications.</title>
        <authorList>
            <person name="Yu J."/>
            <person name="Wang J."/>
            <person name="Lin W."/>
            <person name="Li S."/>
            <person name="Li H."/>
            <person name="Zhou J."/>
            <person name="Ni P."/>
            <person name="Dong W."/>
            <person name="Hu S."/>
            <person name="Zeng C."/>
            <person name="Zhang J."/>
            <person name="Zhang Y."/>
            <person name="Li R."/>
            <person name="Xu Z."/>
            <person name="Li S."/>
            <person name="Li X."/>
            <person name="Zheng H."/>
            <person name="Cong L."/>
            <person name="Lin L."/>
            <person name="Yin J."/>
            <person name="Geng J."/>
            <person name="Li G."/>
            <person name="Shi J."/>
            <person name="Liu J."/>
            <person name="Lv H."/>
            <person name="Li J."/>
            <person name="Wang J."/>
            <person name="Deng Y."/>
            <person name="Ran L."/>
            <person name="Shi X."/>
            <person name="Wang X."/>
            <person name="Wu Q."/>
            <person name="Li C."/>
            <person name="Ren X."/>
            <person name="Wang J."/>
            <person name="Wang X."/>
            <person name="Li D."/>
            <person name="Liu D."/>
            <person name="Zhang X."/>
            <person name="Ji Z."/>
            <person name="Zhao W."/>
            <person name="Sun Y."/>
            <person name="Zhang Z."/>
            <person name="Bao J."/>
            <person name="Han Y."/>
            <person name="Dong L."/>
            <person name="Ji J."/>
            <person name="Chen P."/>
            <person name="Wu S."/>
            <person name="Liu J."/>
            <person name="Xiao Y."/>
            <person name="Bu D."/>
            <person name="Tan J."/>
            <person name="Yang L."/>
            <person name="Ye C."/>
            <person name="Zhang J."/>
            <person name="Xu J."/>
            <person name="Zhou Y."/>
            <person name="Yu Y."/>
            <person name="Zhang B."/>
            <person name="Zhuang S."/>
            <person name="Wei H."/>
            <person name="Liu B."/>
            <person name="Lei M."/>
            <person name="Yu H."/>
            <person name="Li Y."/>
            <person name="Xu H."/>
            <person name="Wei S."/>
            <person name="He X."/>
            <person name="Fang L."/>
            <person name="Zhang Z."/>
            <person name="Zhang Y."/>
            <person name="Huang X."/>
            <person name="Su Z."/>
            <person name="Tong W."/>
            <person name="Li J."/>
            <person name="Tong Z."/>
            <person name="Li S."/>
            <person name="Ye J."/>
            <person name="Wang L."/>
            <person name="Fang L."/>
            <person name="Lei T."/>
            <person name="Chen C."/>
            <person name="Chen H."/>
            <person name="Xu Z."/>
            <person name="Li H."/>
            <person name="Huang H."/>
            <person name="Zhang F."/>
            <person name="Xu H."/>
            <person name="Li N."/>
            <person name="Zhao C."/>
            <person name="Li S."/>
            <person name="Dong L."/>
            <person name="Huang Y."/>
            <person name="Li L."/>
            <person name="Xi Y."/>
            <person name="Qi Q."/>
            <person name="Li W."/>
            <person name="Zhang B."/>
            <person name="Hu W."/>
            <person name="Zhang Y."/>
            <person name="Tian X."/>
            <person name="Jiao Y."/>
            <person name="Liang X."/>
            <person name="Jin J."/>
            <person name="Gao L."/>
            <person name="Zheng W."/>
            <person name="Hao B."/>
            <person name="Liu S."/>
            <person name="Wang W."/>
            <person name="Yuan L."/>
            <person name="Cao M."/>
            <person name="McDermott J."/>
            <person name="Samudrala R."/>
            <person name="Wang J."/>
            <person name="Wong G.K."/>
            <person name="Yang H."/>
        </authorList>
    </citation>
    <scope>NUCLEOTIDE SEQUENCE [LARGE SCALE GENOMIC DNA]</scope>
    <source>
        <strain evidence="5">cv. 93-11</strain>
    </source>
</reference>
<dbReference type="InterPro" id="IPR055357">
    <property type="entry name" value="LRR_At1g61320_AtMIF1"/>
</dbReference>
<dbReference type="OMA" id="ELECCIP"/>
<proteinExistence type="predicted"/>
<organism evidence="4 5">
    <name type="scientific">Oryza sativa subsp. indica</name>
    <name type="common">Rice</name>
    <dbReference type="NCBI Taxonomy" id="39946"/>
    <lineage>
        <taxon>Eukaryota</taxon>
        <taxon>Viridiplantae</taxon>
        <taxon>Streptophyta</taxon>
        <taxon>Embryophyta</taxon>
        <taxon>Tracheophyta</taxon>
        <taxon>Spermatophyta</taxon>
        <taxon>Magnoliopsida</taxon>
        <taxon>Liliopsida</taxon>
        <taxon>Poales</taxon>
        <taxon>Poaceae</taxon>
        <taxon>BOP clade</taxon>
        <taxon>Oryzoideae</taxon>
        <taxon>Oryzeae</taxon>
        <taxon>Oryzinae</taxon>
        <taxon>Oryza</taxon>
        <taxon>Oryza sativa</taxon>
    </lineage>
</organism>
<dbReference type="AlphaFoldDB" id="A2WRU0"/>
<keyword evidence="5" id="KW-1185">Reference proteome</keyword>
<sequence>MARFQCEDCGGDDLKKPKLAGHFRSCAQPTGFALPSPLSVASLSCIDCGESFSQETVQGHAQCISGAEKYGPPKGQNKASMEIFPSCAGNHLASAATSRQAEGEDRISPLPDDILLLILQELAARVEAIRTCSLSRRWRWLPWLLLEPRISVKKFIPSGVELWMVDKRALDRVAGRFCRAVSRFLAISDATSIPKLTRLSVDSWFPDGAPIWIELEDPRPLQGSFSKLTVLNLGDGQYELLWMIFFLQAAPFLQNFNLSIQKDMRSRHGRQQETPYCETTCSEFKHKHLKSLKIAGFKVEEKYMEFVRMVMELAMALQTIILTDEESCNYYRPTPTGSRYPKGDREKSSIVKQLMDGITSKVQIFIE</sequence>
<accession>A2WRU0</accession>
<evidence type="ECO:0000259" key="3">
    <source>
        <dbReference type="Pfam" id="PF23622"/>
    </source>
</evidence>
<dbReference type="InterPro" id="IPR036047">
    <property type="entry name" value="F-box-like_dom_sf"/>
</dbReference>
<evidence type="ECO:0000259" key="2">
    <source>
        <dbReference type="Pfam" id="PF08790"/>
    </source>
</evidence>
<dbReference type="EMBL" id="CM000126">
    <property type="protein sequence ID" value="EAY74686.1"/>
    <property type="molecule type" value="Genomic_DNA"/>
</dbReference>
<keyword evidence="1" id="KW-0863">Zinc-finger</keyword>
<feature type="domain" description="Zinc finger C2H2 LYAR-type" evidence="2">
    <location>
        <begin position="43"/>
        <end position="70"/>
    </location>
</feature>
<dbReference type="PROSITE" id="PS51804">
    <property type="entry name" value="ZF_C2HC_LYAR"/>
    <property type="match status" value="2"/>
</dbReference>
<gene>
    <name evidence="4" type="ORF">OsI_02581</name>
</gene>
<protein>
    <submittedName>
        <fullName evidence="4">Uncharacterized protein</fullName>
    </submittedName>
</protein>
<dbReference type="SUPFAM" id="SSF81383">
    <property type="entry name" value="F-box domain"/>
    <property type="match status" value="1"/>
</dbReference>
<dbReference type="InterPro" id="IPR036236">
    <property type="entry name" value="Znf_C2H2_sf"/>
</dbReference>
<dbReference type="Pfam" id="PF08790">
    <property type="entry name" value="zf-LYAR"/>
    <property type="match status" value="1"/>
</dbReference>
<evidence type="ECO:0000313" key="5">
    <source>
        <dbReference type="Proteomes" id="UP000007015"/>
    </source>
</evidence>
<evidence type="ECO:0000256" key="1">
    <source>
        <dbReference type="PROSITE-ProRule" id="PRU01145"/>
    </source>
</evidence>
<dbReference type="PANTHER" id="PTHR35545">
    <property type="entry name" value="F-BOX DOMAIN-CONTAINING PROTEIN"/>
    <property type="match status" value="1"/>
</dbReference>
<feature type="domain" description="At1g61320/AtMIF1 LRR" evidence="3">
    <location>
        <begin position="227"/>
        <end position="325"/>
    </location>
</feature>
<dbReference type="PANTHER" id="PTHR35545:SF28">
    <property type="entry name" value="OS07G0645701 PROTEIN"/>
    <property type="match status" value="1"/>
</dbReference>
<keyword evidence="1" id="KW-0479">Metal-binding</keyword>
<dbReference type="GO" id="GO:0008270">
    <property type="term" value="F:zinc ion binding"/>
    <property type="evidence" value="ECO:0007669"/>
    <property type="project" value="UniProtKB-KW"/>
</dbReference>
<dbReference type="STRING" id="39946.A2WRU0"/>
<dbReference type="Gene3D" id="3.30.1490.490">
    <property type="match status" value="1"/>
</dbReference>
<keyword evidence="1" id="KW-0862">Zinc</keyword>
<evidence type="ECO:0000313" key="4">
    <source>
        <dbReference type="EMBL" id="EAY74686.1"/>
    </source>
</evidence>
<dbReference type="Gramene" id="BGIOSGA001337-TA">
    <property type="protein sequence ID" value="BGIOSGA001337-PA"/>
    <property type="gene ID" value="BGIOSGA001337"/>
</dbReference>